<dbReference type="Pfam" id="PF21366">
    <property type="entry name" value="TRAFD1-XIAF1_ZnF"/>
    <property type="match status" value="1"/>
</dbReference>
<evidence type="ECO:0000256" key="3">
    <source>
        <dbReference type="ARBA" id="ARBA00022833"/>
    </source>
</evidence>
<dbReference type="GO" id="GO:0005739">
    <property type="term" value="C:mitochondrion"/>
    <property type="evidence" value="ECO:0007669"/>
    <property type="project" value="TreeGrafter"/>
</dbReference>
<dbReference type="Gene3D" id="3.30.40.10">
    <property type="entry name" value="Zinc/RING finger domain, C3HC4 (zinc finger)"/>
    <property type="match status" value="2"/>
</dbReference>
<dbReference type="GO" id="GO:0008270">
    <property type="term" value="F:zinc ion binding"/>
    <property type="evidence" value="ECO:0007669"/>
    <property type="project" value="UniProtKB-KW"/>
</dbReference>
<dbReference type="InterPro" id="IPR051986">
    <property type="entry name" value="Innate_Immune_Apopt_Reg"/>
</dbReference>
<reference evidence="6 7" key="1">
    <citation type="submission" date="2014-06" db="EMBL/GenBank/DDBJ databases">
        <authorList>
            <person name="Swart Estienne"/>
        </authorList>
    </citation>
    <scope>NUCLEOTIDE SEQUENCE [LARGE SCALE GENOMIC DNA]</scope>
    <source>
        <strain evidence="6 7">130c</strain>
    </source>
</reference>
<evidence type="ECO:0000313" key="7">
    <source>
        <dbReference type="Proteomes" id="UP000039865"/>
    </source>
</evidence>
<feature type="compositionally biased region" description="Basic and acidic residues" evidence="4">
    <location>
        <begin position="169"/>
        <end position="188"/>
    </location>
</feature>
<evidence type="ECO:0000256" key="4">
    <source>
        <dbReference type="SAM" id="MobiDB-lite"/>
    </source>
</evidence>
<dbReference type="InterPro" id="IPR013083">
    <property type="entry name" value="Znf_RING/FYVE/PHD"/>
</dbReference>
<sequence length="434" mass="49175">MEQTANQPANFKACSICGKDIEEPKYRIHEATCARNNFKCQDCGEIVPKADKDHHITEFHTQTPCEYCKTFTADKKSLAGHLNMCSMRPKQCLYCEMNLGGEKYLEHLNYCGSKTKRCDLCKQNVQNKDLTEHEDGQCKFYQEIEKQKVQRELLQFQEEQQRKAAQQKIEQHRQNQLNKEKEYERRQLEQSVPQQFQNKVISENIGGGIPQARSQATSRIQGPANTGAGIGGGNDQFDEDQEMIARLLQEELDAEEAAKLANEQHSPGQQRHQQNMGYDEYGNEAYDNVRPPTDIYEDQMIGGPQSMNFPQSRGQTHTYTTYHPSGFGQTTTTTFSSSFSVGPNANINRPANRFEPLAEEQNYHEEDSHMANDFNDDEQLNRAIAESMGMNAQMGVHGQGIGIGGGGGAVQQNNVDETEEEILRQILEQSKNEM</sequence>
<dbReference type="AlphaFoldDB" id="A0A078BBF7"/>
<dbReference type="Proteomes" id="UP000039865">
    <property type="component" value="Unassembled WGS sequence"/>
</dbReference>
<feature type="domain" description="TRAFD1/XAF1 zinc finger" evidence="5">
    <location>
        <begin position="99"/>
        <end position="133"/>
    </location>
</feature>
<keyword evidence="1" id="KW-0479">Metal-binding</keyword>
<dbReference type="EMBL" id="CCKQ01019527">
    <property type="protein sequence ID" value="CDW91546.1"/>
    <property type="molecule type" value="Genomic_DNA"/>
</dbReference>
<keyword evidence="3" id="KW-0862">Zinc</keyword>
<dbReference type="PANTHER" id="PTHR16295">
    <property type="entry name" value="TRAF-TYPE ZINC FINGER PROTEIN-RELATED"/>
    <property type="match status" value="1"/>
</dbReference>
<dbReference type="InterPro" id="IPR049439">
    <property type="entry name" value="TRAFD1-XIAF1_Znf"/>
</dbReference>
<evidence type="ECO:0000313" key="6">
    <source>
        <dbReference type="EMBL" id="CDW91546.1"/>
    </source>
</evidence>
<evidence type="ECO:0000256" key="2">
    <source>
        <dbReference type="ARBA" id="ARBA00022771"/>
    </source>
</evidence>
<keyword evidence="7" id="KW-1185">Reference proteome</keyword>
<accession>A0A078BBF7</accession>
<name>A0A078BBF7_STYLE</name>
<organism evidence="6 7">
    <name type="scientific">Stylonychia lemnae</name>
    <name type="common">Ciliate</name>
    <dbReference type="NCBI Taxonomy" id="5949"/>
    <lineage>
        <taxon>Eukaryota</taxon>
        <taxon>Sar</taxon>
        <taxon>Alveolata</taxon>
        <taxon>Ciliophora</taxon>
        <taxon>Intramacronucleata</taxon>
        <taxon>Spirotrichea</taxon>
        <taxon>Stichotrichia</taxon>
        <taxon>Sporadotrichida</taxon>
        <taxon>Oxytrichidae</taxon>
        <taxon>Stylonychinae</taxon>
        <taxon>Stylonychia</taxon>
    </lineage>
</organism>
<keyword evidence="2" id="KW-0863">Zinc-finger</keyword>
<proteinExistence type="predicted"/>
<feature type="region of interest" description="Disordered" evidence="4">
    <location>
        <begin position="165"/>
        <end position="191"/>
    </location>
</feature>
<protein>
    <recommendedName>
        <fullName evidence="5">TRAFD1/XAF1 zinc finger domain-containing protein</fullName>
    </recommendedName>
</protein>
<dbReference type="InParanoid" id="A0A078BBF7"/>
<evidence type="ECO:0000256" key="1">
    <source>
        <dbReference type="ARBA" id="ARBA00022723"/>
    </source>
</evidence>
<dbReference type="PANTHER" id="PTHR16295:SF10">
    <property type="entry name" value="EXPRESSED PROTEIN"/>
    <property type="match status" value="1"/>
</dbReference>
<evidence type="ECO:0000259" key="5">
    <source>
        <dbReference type="Pfam" id="PF21366"/>
    </source>
</evidence>
<dbReference type="OrthoDB" id="300935at2759"/>
<gene>
    <name evidence="6" type="primary">Contig19110.g925</name>
    <name evidence="6" type="ORF">STYLEM_20702</name>
</gene>